<dbReference type="RefSeq" id="WP_319806154.1">
    <property type="nucleotide sequence ID" value="NZ_CP107052.1"/>
</dbReference>
<evidence type="ECO:0000313" key="2">
    <source>
        <dbReference type="Proteomes" id="UP001163831"/>
    </source>
</evidence>
<evidence type="ECO:0000313" key="1">
    <source>
        <dbReference type="EMBL" id="UYH50569.1"/>
    </source>
</evidence>
<protein>
    <submittedName>
        <fullName evidence="1">Uncharacterized protein</fullName>
    </submittedName>
</protein>
<dbReference type="Proteomes" id="UP001163831">
    <property type="component" value="Chromosome"/>
</dbReference>
<sequence>MKTLDDIRDAVRGELDRADLEDAQLDRFIQSAQQRLTRLIRIPAMEARLEFTSQEGCGQIELPTDFLEPIDIFVEGPRELTYALQRLALRQIVELPTQSSPQAYARCANDIVLRGNLRPSQKAILHYYAKPPALLAPQDTNALSQTCPDLLVYAALKYAGGWFQHPQTQAWEDIFQGLLAEIQKQNYDFENSGGPAAVQPLYV</sequence>
<dbReference type="EMBL" id="CP107052">
    <property type="protein sequence ID" value="UYH50569.1"/>
    <property type="molecule type" value="Genomic_DNA"/>
</dbReference>
<accession>A0ABY6GGD8</accession>
<organism evidence="1 2">
    <name type="scientific">Candidatus Kirkpatrickella diaphorinae</name>
    <dbReference type="NCBI Taxonomy" id="2984322"/>
    <lineage>
        <taxon>Bacteria</taxon>
        <taxon>Pseudomonadati</taxon>
        <taxon>Pseudomonadota</taxon>
        <taxon>Alphaproteobacteria</taxon>
        <taxon>Acetobacterales</taxon>
        <taxon>Acetobacteraceae</taxon>
        <taxon>Candidatus Kirkpatrickella</taxon>
    </lineage>
</organism>
<proteinExistence type="predicted"/>
<gene>
    <name evidence="1" type="ORF">N5W20_05425</name>
</gene>
<keyword evidence="2" id="KW-1185">Reference proteome</keyword>
<reference evidence="1" key="1">
    <citation type="submission" date="2022-10" db="EMBL/GenBank/DDBJ databases">
        <title>Candidatus Kirkpatrella diaphorinas gen. nov., sp. nov., an uncultured endosymbiont identified in a population of Diaphorina citri from Hawaii.</title>
        <authorList>
            <person name="Henry E.M."/>
            <person name="Carlson C.R."/>
            <person name="Kuo Y.-W."/>
        </authorList>
    </citation>
    <scope>NUCLEOTIDE SEQUENCE</scope>
    <source>
        <strain evidence="1">CADCRV1</strain>
    </source>
</reference>
<dbReference type="InterPro" id="IPR056209">
    <property type="entry name" value="SU10_adaptor"/>
</dbReference>
<dbReference type="Pfam" id="PF24175">
    <property type="entry name" value="SU10_adaptor"/>
    <property type="match status" value="1"/>
</dbReference>
<name>A0ABY6GGD8_9PROT</name>